<organism evidence="2 3">
    <name type="scientific">Lichenifustis flavocetrariae</name>
    <dbReference type="NCBI Taxonomy" id="2949735"/>
    <lineage>
        <taxon>Bacteria</taxon>
        <taxon>Pseudomonadati</taxon>
        <taxon>Pseudomonadota</taxon>
        <taxon>Alphaproteobacteria</taxon>
        <taxon>Hyphomicrobiales</taxon>
        <taxon>Lichenihabitantaceae</taxon>
        <taxon>Lichenifustis</taxon>
    </lineage>
</organism>
<dbReference type="Proteomes" id="UP001165667">
    <property type="component" value="Unassembled WGS sequence"/>
</dbReference>
<evidence type="ECO:0000256" key="1">
    <source>
        <dbReference type="SAM" id="MobiDB-lite"/>
    </source>
</evidence>
<gene>
    <name evidence="2" type="ORF">M8523_02540</name>
</gene>
<proteinExistence type="predicted"/>
<keyword evidence="3" id="KW-1185">Reference proteome</keyword>
<dbReference type="Gene3D" id="1.10.287.1490">
    <property type="match status" value="1"/>
</dbReference>
<evidence type="ECO:0000313" key="2">
    <source>
        <dbReference type="EMBL" id="MCW6506898.1"/>
    </source>
</evidence>
<sequence>MPKTSQNSKTTDLESELAGLQRRRSSLQARHDAASSAFQTAASARRTLLTEHDDPPVKDLAAADRACREAQDAMAAAADAGQEIQARLGELGARVAALQRAEQREAAAADLEAQAKAVDGIVARVVRIAADLDRARQDLAAAIPPQMAELYDPPSMAGWNGEMALLPRFFDARRHRIIETPLDPAVVASRLAGHLIITALPTLAVVDAEQAAAGHIAGQHTPVLAPLDGTTARTALSDPMRAIAGKLRKGTDRAEPKLDDVRYGERRVFVTEPCHYRDGNQQPRILSAWVHDIPAPVADILMESGLALDPDSDEGQAAVEAVRERAATRVTQGDPLDLHNTRDLGVDLEAWRHAEWQRRRAEWLADRPQIAA</sequence>
<evidence type="ECO:0000313" key="3">
    <source>
        <dbReference type="Proteomes" id="UP001165667"/>
    </source>
</evidence>
<feature type="compositionally biased region" description="Polar residues" evidence="1">
    <location>
        <begin position="1"/>
        <end position="10"/>
    </location>
</feature>
<feature type="region of interest" description="Disordered" evidence="1">
    <location>
        <begin position="1"/>
        <end position="39"/>
    </location>
</feature>
<accession>A0AA41YU55</accession>
<reference evidence="2" key="1">
    <citation type="submission" date="2022-05" db="EMBL/GenBank/DDBJ databases">
        <authorList>
            <person name="Pankratov T."/>
        </authorList>
    </citation>
    <scope>NUCLEOTIDE SEQUENCE</scope>
    <source>
        <strain evidence="2">BP6-180914</strain>
    </source>
</reference>
<dbReference type="RefSeq" id="WP_282583237.1">
    <property type="nucleotide sequence ID" value="NZ_JAMOIM010000001.1"/>
</dbReference>
<dbReference type="AlphaFoldDB" id="A0AA41YU55"/>
<name>A0AA41YU55_9HYPH</name>
<protein>
    <submittedName>
        <fullName evidence="2">Uncharacterized protein</fullName>
    </submittedName>
</protein>
<dbReference type="EMBL" id="JAMOIM010000001">
    <property type="protein sequence ID" value="MCW6506898.1"/>
    <property type="molecule type" value="Genomic_DNA"/>
</dbReference>
<comment type="caution">
    <text evidence="2">The sequence shown here is derived from an EMBL/GenBank/DDBJ whole genome shotgun (WGS) entry which is preliminary data.</text>
</comment>